<dbReference type="Pfam" id="PF01300">
    <property type="entry name" value="Sua5_yciO_yrdC"/>
    <property type="match status" value="1"/>
</dbReference>
<dbReference type="InterPro" id="IPR050156">
    <property type="entry name" value="TC-AMP_synthase_SUA5"/>
</dbReference>
<dbReference type="PANTHER" id="PTHR17490">
    <property type="entry name" value="SUA5"/>
    <property type="match status" value="1"/>
</dbReference>
<dbReference type="eggNOG" id="COG0009">
    <property type="taxonomic scope" value="Bacteria"/>
</dbReference>
<comment type="subcellular location">
    <subcellularLocation>
        <location evidence="1">Cytoplasm</location>
    </subcellularLocation>
</comment>
<dbReference type="InterPro" id="IPR017945">
    <property type="entry name" value="DHBP_synth_RibB-like_a/b_dom"/>
</dbReference>
<keyword evidence="6" id="KW-0819">tRNA processing</keyword>
<sequence>MKSEEEINLCIEQLKKGNVIVYPADTIWGLGCDATNTEAIRKIYDIKKRPDAKAMIVLIHDIGQLHDYVVNVPEIAWDLVDFAERPLTVIYPKGKNVSPDLLGEDGSIAIRLIKNDFCNALLKKFRKPLVSTSANISGSPSPMNFAGIDEAVLKQADFVVDVKYGNNMTSNPSTIVKLGLDGEIKFIRK</sequence>
<keyword evidence="4" id="KW-0963">Cytoplasm</keyword>
<evidence type="ECO:0000313" key="13">
    <source>
        <dbReference type="EMBL" id="GAL85101.1"/>
    </source>
</evidence>
<evidence type="ECO:0000256" key="10">
    <source>
        <dbReference type="ARBA" id="ARBA00029774"/>
    </source>
</evidence>
<keyword evidence="9" id="KW-0067">ATP-binding</keyword>
<accession>A0A098LDP4</accession>
<evidence type="ECO:0000256" key="5">
    <source>
        <dbReference type="ARBA" id="ARBA00022679"/>
    </source>
</evidence>
<dbReference type="InterPro" id="IPR006070">
    <property type="entry name" value="Sua5-like_dom"/>
</dbReference>
<evidence type="ECO:0000256" key="2">
    <source>
        <dbReference type="ARBA" id="ARBA00007663"/>
    </source>
</evidence>
<dbReference type="Proteomes" id="UP000030185">
    <property type="component" value="Unassembled WGS sequence"/>
</dbReference>
<evidence type="ECO:0000256" key="3">
    <source>
        <dbReference type="ARBA" id="ARBA00012584"/>
    </source>
</evidence>
<evidence type="ECO:0000256" key="1">
    <source>
        <dbReference type="ARBA" id="ARBA00004496"/>
    </source>
</evidence>
<dbReference type="PANTHER" id="PTHR17490:SF16">
    <property type="entry name" value="THREONYLCARBAMOYL-AMP SYNTHASE"/>
    <property type="match status" value="1"/>
</dbReference>
<dbReference type="NCBIfam" id="TIGR00057">
    <property type="entry name" value="L-threonylcarbamoyladenylate synthase"/>
    <property type="match status" value="1"/>
</dbReference>
<dbReference type="Gene3D" id="3.90.870.10">
    <property type="entry name" value="DHBP synthase"/>
    <property type="match status" value="1"/>
</dbReference>
<organism evidence="13 14">
    <name type="scientific">Sporocytophaga myxococcoides</name>
    <dbReference type="NCBI Taxonomy" id="153721"/>
    <lineage>
        <taxon>Bacteria</taxon>
        <taxon>Pseudomonadati</taxon>
        <taxon>Bacteroidota</taxon>
        <taxon>Cytophagia</taxon>
        <taxon>Cytophagales</taxon>
        <taxon>Cytophagaceae</taxon>
        <taxon>Sporocytophaga</taxon>
    </lineage>
</organism>
<evidence type="ECO:0000256" key="7">
    <source>
        <dbReference type="ARBA" id="ARBA00022695"/>
    </source>
</evidence>
<evidence type="ECO:0000256" key="8">
    <source>
        <dbReference type="ARBA" id="ARBA00022741"/>
    </source>
</evidence>
<dbReference type="STRING" id="153721.MYP_2329"/>
<gene>
    <name evidence="13" type="ORF">MYP_2329</name>
</gene>
<proteinExistence type="inferred from homology"/>
<comment type="similarity">
    <text evidence="2">Belongs to the SUA5 family.</text>
</comment>
<comment type="caution">
    <text evidence="13">The sequence shown here is derived from an EMBL/GenBank/DDBJ whole genome shotgun (WGS) entry which is preliminary data.</text>
</comment>
<dbReference type="SUPFAM" id="SSF55821">
    <property type="entry name" value="YrdC/RibB"/>
    <property type="match status" value="1"/>
</dbReference>
<name>A0A098LDP4_9BACT</name>
<dbReference type="GO" id="GO:0003725">
    <property type="term" value="F:double-stranded RNA binding"/>
    <property type="evidence" value="ECO:0007669"/>
    <property type="project" value="InterPro"/>
</dbReference>
<evidence type="ECO:0000256" key="6">
    <source>
        <dbReference type="ARBA" id="ARBA00022694"/>
    </source>
</evidence>
<feature type="domain" description="YrdC-like" evidence="12">
    <location>
        <begin position="4"/>
        <end position="189"/>
    </location>
</feature>
<evidence type="ECO:0000256" key="4">
    <source>
        <dbReference type="ARBA" id="ARBA00022490"/>
    </source>
</evidence>
<reference evidence="13 14" key="1">
    <citation type="submission" date="2014-09" db="EMBL/GenBank/DDBJ databases">
        <title>Sporocytophaga myxococcoides PG-01 genome sequencing.</title>
        <authorList>
            <person name="Liu L."/>
            <person name="Gao P.J."/>
            <person name="Chen G.J."/>
            <person name="Wang L.S."/>
        </authorList>
    </citation>
    <scope>NUCLEOTIDE SEQUENCE [LARGE SCALE GENOMIC DNA]</scope>
    <source>
        <strain evidence="13 14">PG-01</strain>
    </source>
</reference>
<dbReference type="GO" id="GO:0000049">
    <property type="term" value="F:tRNA binding"/>
    <property type="evidence" value="ECO:0007669"/>
    <property type="project" value="TreeGrafter"/>
</dbReference>
<dbReference type="GO" id="GO:0005737">
    <property type="term" value="C:cytoplasm"/>
    <property type="evidence" value="ECO:0007669"/>
    <property type="project" value="UniProtKB-SubCell"/>
</dbReference>
<dbReference type="EC" id="2.7.7.87" evidence="3"/>
<comment type="catalytic activity">
    <reaction evidence="11">
        <text>L-threonine + hydrogencarbonate + ATP = L-threonylcarbamoyladenylate + diphosphate + H2O</text>
        <dbReference type="Rhea" id="RHEA:36407"/>
        <dbReference type="ChEBI" id="CHEBI:15377"/>
        <dbReference type="ChEBI" id="CHEBI:17544"/>
        <dbReference type="ChEBI" id="CHEBI:30616"/>
        <dbReference type="ChEBI" id="CHEBI:33019"/>
        <dbReference type="ChEBI" id="CHEBI:57926"/>
        <dbReference type="ChEBI" id="CHEBI:73682"/>
        <dbReference type="EC" id="2.7.7.87"/>
    </reaction>
</comment>
<keyword evidence="5" id="KW-0808">Transferase</keyword>
<keyword evidence="14" id="KW-1185">Reference proteome</keyword>
<evidence type="ECO:0000313" key="14">
    <source>
        <dbReference type="Proteomes" id="UP000030185"/>
    </source>
</evidence>
<protein>
    <recommendedName>
        <fullName evidence="10">L-threonylcarbamoyladenylate synthase</fullName>
        <ecNumber evidence="3">2.7.7.87</ecNumber>
    </recommendedName>
    <alternativeName>
        <fullName evidence="10">L-threonylcarbamoyladenylate synthase</fullName>
    </alternativeName>
</protein>
<evidence type="ECO:0000259" key="12">
    <source>
        <dbReference type="PROSITE" id="PS51163"/>
    </source>
</evidence>
<dbReference type="OrthoDB" id="9814580at2"/>
<dbReference type="AlphaFoldDB" id="A0A098LDP4"/>
<evidence type="ECO:0000256" key="9">
    <source>
        <dbReference type="ARBA" id="ARBA00022840"/>
    </source>
</evidence>
<keyword evidence="8" id="KW-0547">Nucleotide-binding</keyword>
<dbReference type="RefSeq" id="WP_045463137.1">
    <property type="nucleotide sequence ID" value="NZ_BBLT01000004.1"/>
</dbReference>
<dbReference type="GO" id="GO:0005524">
    <property type="term" value="F:ATP binding"/>
    <property type="evidence" value="ECO:0007669"/>
    <property type="project" value="UniProtKB-KW"/>
</dbReference>
<dbReference type="PROSITE" id="PS51163">
    <property type="entry name" value="YRDC"/>
    <property type="match status" value="1"/>
</dbReference>
<dbReference type="GO" id="GO:0006450">
    <property type="term" value="P:regulation of translational fidelity"/>
    <property type="evidence" value="ECO:0007669"/>
    <property type="project" value="TreeGrafter"/>
</dbReference>
<evidence type="ECO:0000256" key="11">
    <source>
        <dbReference type="ARBA" id="ARBA00048366"/>
    </source>
</evidence>
<keyword evidence="7" id="KW-0548">Nucleotidyltransferase</keyword>
<dbReference type="EMBL" id="BBLT01000004">
    <property type="protein sequence ID" value="GAL85101.1"/>
    <property type="molecule type" value="Genomic_DNA"/>
</dbReference>
<dbReference type="GO" id="GO:0008033">
    <property type="term" value="P:tRNA processing"/>
    <property type="evidence" value="ECO:0007669"/>
    <property type="project" value="UniProtKB-KW"/>
</dbReference>
<dbReference type="GO" id="GO:0061710">
    <property type="term" value="F:L-threonylcarbamoyladenylate synthase"/>
    <property type="evidence" value="ECO:0007669"/>
    <property type="project" value="UniProtKB-EC"/>
</dbReference>